<proteinExistence type="predicted"/>
<feature type="domain" description="CAAX prenyl protease 2/Lysostaphin resistance protein A-like" evidence="2">
    <location>
        <begin position="96"/>
        <end position="180"/>
    </location>
</feature>
<feature type="transmembrane region" description="Helical" evidence="1">
    <location>
        <begin position="167"/>
        <end position="186"/>
    </location>
</feature>
<dbReference type="OrthoDB" id="1523022at2"/>
<dbReference type="InterPro" id="IPR003675">
    <property type="entry name" value="Rce1/LyrA-like_dom"/>
</dbReference>
<dbReference type="EMBL" id="QYTU02000001">
    <property type="protein sequence ID" value="RWR15009.1"/>
    <property type="molecule type" value="Genomic_DNA"/>
</dbReference>
<dbReference type="AlphaFoldDB" id="A0A443J3I9"/>
<dbReference type="GO" id="GO:0080120">
    <property type="term" value="P:CAAX-box protein maturation"/>
    <property type="evidence" value="ECO:0007669"/>
    <property type="project" value="UniProtKB-ARBA"/>
</dbReference>
<evidence type="ECO:0000256" key="1">
    <source>
        <dbReference type="SAM" id="Phobius"/>
    </source>
</evidence>
<feature type="transmembrane region" description="Helical" evidence="1">
    <location>
        <begin position="56"/>
        <end position="79"/>
    </location>
</feature>
<evidence type="ECO:0000259" key="2">
    <source>
        <dbReference type="Pfam" id="PF02517"/>
    </source>
</evidence>
<keyword evidence="3" id="KW-0378">Hydrolase</keyword>
<feature type="transmembrane region" description="Helical" evidence="1">
    <location>
        <begin position="143"/>
        <end position="161"/>
    </location>
</feature>
<dbReference type="GO" id="GO:0006508">
    <property type="term" value="P:proteolysis"/>
    <property type="evidence" value="ECO:0007669"/>
    <property type="project" value="UniProtKB-KW"/>
</dbReference>
<keyword evidence="1" id="KW-1133">Transmembrane helix</keyword>
<evidence type="ECO:0000313" key="3">
    <source>
        <dbReference type="EMBL" id="RWR15009.1"/>
    </source>
</evidence>
<feature type="transmembrane region" description="Helical" evidence="1">
    <location>
        <begin position="21"/>
        <end position="44"/>
    </location>
</feature>
<organism evidence="3 4">
    <name type="scientific">Siminovitchia fortis</name>
    <dbReference type="NCBI Taxonomy" id="254758"/>
    <lineage>
        <taxon>Bacteria</taxon>
        <taxon>Bacillati</taxon>
        <taxon>Bacillota</taxon>
        <taxon>Bacilli</taxon>
        <taxon>Bacillales</taxon>
        <taxon>Bacillaceae</taxon>
        <taxon>Siminovitchia</taxon>
    </lineage>
</organism>
<keyword evidence="1" id="KW-0812">Transmembrane</keyword>
<keyword evidence="1" id="KW-0472">Membrane</keyword>
<dbReference type="Pfam" id="PF02517">
    <property type="entry name" value="Rce1-like"/>
    <property type="match status" value="1"/>
</dbReference>
<sequence length="195" mass="22575">MRQSRQANLIKQMTHRELTAHLYLTQLILLMVSLIAGAIFFDIADILLRFKFDSRWVFWGVVNGAAVAGIDIMLMNLLPERYYDDGGINNKIFKAMPFWQIPLVALVVAFTEELLFRGIVQTSIGLVAASILFAVIHLRYWTHWYLMVNVIILSFWIGIVYEMADRLLWPVIAMHFTIDCLLGIYIKFGSFRKDL</sequence>
<keyword evidence="4" id="KW-1185">Reference proteome</keyword>
<dbReference type="GO" id="GO:0004175">
    <property type="term" value="F:endopeptidase activity"/>
    <property type="evidence" value="ECO:0007669"/>
    <property type="project" value="UniProtKB-ARBA"/>
</dbReference>
<feature type="transmembrane region" description="Helical" evidence="1">
    <location>
        <begin position="116"/>
        <end position="136"/>
    </location>
</feature>
<comment type="caution">
    <text evidence="3">The sequence shown here is derived from an EMBL/GenBank/DDBJ whole genome shotgun (WGS) entry which is preliminary data.</text>
</comment>
<protein>
    <submittedName>
        <fullName evidence="3">CPBP family intramembrane metalloprotease</fullName>
    </submittedName>
</protein>
<dbReference type="RefSeq" id="WP_120068134.1">
    <property type="nucleotide sequence ID" value="NZ_CP126113.1"/>
</dbReference>
<dbReference type="Proteomes" id="UP000273811">
    <property type="component" value="Unassembled WGS sequence"/>
</dbReference>
<reference evidence="3" key="1">
    <citation type="submission" date="2018-12" db="EMBL/GenBank/DDBJ databases">
        <authorList>
            <person name="Sun L."/>
            <person name="Chen Z."/>
        </authorList>
    </citation>
    <scope>NUCLEOTIDE SEQUENCE [LARGE SCALE GENOMIC DNA]</scope>
    <source>
        <strain evidence="3">DSM 16012</strain>
    </source>
</reference>
<keyword evidence="3" id="KW-0645">Protease</keyword>
<keyword evidence="3" id="KW-0482">Metalloprotease</keyword>
<evidence type="ECO:0000313" key="4">
    <source>
        <dbReference type="Proteomes" id="UP000273811"/>
    </source>
</evidence>
<name>A0A443J3I9_9BACI</name>
<dbReference type="GO" id="GO:0008237">
    <property type="term" value="F:metallopeptidase activity"/>
    <property type="evidence" value="ECO:0007669"/>
    <property type="project" value="UniProtKB-KW"/>
</dbReference>
<gene>
    <name evidence="3" type="ORF">D4N35_000215</name>
</gene>
<accession>A0A443J3I9</accession>